<evidence type="ECO:0000313" key="3">
    <source>
        <dbReference type="Proteomes" id="UP000314294"/>
    </source>
</evidence>
<dbReference type="Proteomes" id="UP000314294">
    <property type="component" value="Unassembled WGS sequence"/>
</dbReference>
<sequence>MQMLLRLLPCSPASLSSRLHCRCTDSGISVMRLISERPNPFLELRFFWSSSYVIHEKTKGKDTSKGISVDKEKPDFCSVYLGDEQQAQCDGDGEVGVGEEQQQHPVRVELRSQSEPVGYKSGETQMSKR</sequence>
<dbReference type="EMBL" id="SRLO01000411">
    <property type="protein sequence ID" value="TNN57189.1"/>
    <property type="molecule type" value="Genomic_DNA"/>
</dbReference>
<reference evidence="2 3" key="1">
    <citation type="submission" date="2019-03" db="EMBL/GenBank/DDBJ databases">
        <title>First draft genome of Liparis tanakae, snailfish: a comprehensive survey of snailfish specific genes.</title>
        <authorList>
            <person name="Kim W."/>
            <person name="Song I."/>
            <person name="Jeong J.-H."/>
            <person name="Kim D."/>
            <person name="Kim S."/>
            <person name="Ryu S."/>
            <person name="Song J.Y."/>
            <person name="Lee S.K."/>
        </authorList>
    </citation>
    <scope>NUCLEOTIDE SEQUENCE [LARGE SCALE GENOMIC DNA]</scope>
    <source>
        <tissue evidence="2">Muscle</tissue>
    </source>
</reference>
<evidence type="ECO:0000313" key="2">
    <source>
        <dbReference type="EMBL" id="TNN57189.1"/>
    </source>
</evidence>
<accession>A0A4Z2GUS3</accession>
<feature type="region of interest" description="Disordered" evidence="1">
    <location>
        <begin position="88"/>
        <end position="129"/>
    </location>
</feature>
<proteinExistence type="predicted"/>
<keyword evidence="3" id="KW-1185">Reference proteome</keyword>
<name>A0A4Z2GUS3_9TELE</name>
<dbReference type="AlphaFoldDB" id="A0A4Z2GUS3"/>
<evidence type="ECO:0000256" key="1">
    <source>
        <dbReference type="SAM" id="MobiDB-lite"/>
    </source>
</evidence>
<organism evidence="2 3">
    <name type="scientific">Liparis tanakae</name>
    <name type="common">Tanaka's snailfish</name>
    <dbReference type="NCBI Taxonomy" id="230148"/>
    <lineage>
        <taxon>Eukaryota</taxon>
        <taxon>Metazoa</taxon>
        <taxon>Chordata</taxon>
        <taxon>Craniata</taxon>
        <taxon>Vertebrata</taxon>
        <taxon>Euteleostomi</taxon>
        <taxon>Actinopterygii</taxon>
        <taxon>Neopterygii</taxon>
        <taxon>Teleostei</taxon>
        <taxon>Neoteleostei</taxon>
        <taxon>Acanthomorphata</taxon>
        <taxon>Eupercaria</taxon>
        <taxon>Perciformes</taxon>
        <taxon>Cottioidei</taxon>
        <taxon>Cottales</taxon>
        <taxon>Liparidae</taxon>
        <taxon>Liparis</taxon>
    </lineage>
</organism>
<gene>
    <name evidence="2" type="ORF">EYF80_032619</name>
</gene>
<protein>
    <submittedName>
        <fullName evidence="2">Uncharacterized protein</fullName>
    </submittedName>
</protein>
<comment type="caution">
    <text evidence="2">The sequence shown here is derived from an EMBL/GenBank/DDBJ whole genome shotgun (WGS) entry which is preliminary data.</text>
</comment>